<dbReference type="EMBL" id="OA926726">
    <property type="protein sequence ID" value="CAD7286091.1"/>
    <property type="molecule type" value="Genomic_DNA"/>
</dbReference>
<dbReference type="InterPro" id="IPR050217">
    <property type="entry name" value="Peroxiredoxin"/>
</dbReference>
<dbReference type="Gene3D" id="3.40.30.10">
    <property type="entry name" value="Glutaredoxin"/>
    <property type="match status" value="1"/>
</dbReference>
<dbReference type="GO" id="GO:0033554">
    <property type="term" value="P:cellular response to stress"/>
    <property type="evidence" value="ECO:0007669"/>
    <property type="project" value="TreeGrafter"/>
</dbReference>
<dbReference type="Pfam" id="PF00578">
    <property type="entry name" value="AhpC-TSA"/>
    <property type="match status" value="1"/>
</dbReference>
<feature type="non-terminal residue" evidence="6">
    <location>
        <position position="101"/>
    </location>
</feature>
<proteinExistence type="inferred from homology"/>
<reference evidence="6" key="1">
    <citation type="submission" date="2020-11" db="EMBL/GenBank/DDBJ databases">
        <authorList>
            <person name="Tran Van P."/>
        </authorList>
    </citation>
    <scope>NUCLEOTIDE SEQUENCE</scope>
</reference>
<protein>
    <recommendedName>
        <fullName evidence="2">thioredoxin-dependent peroxiredoxin</fullName>
        <ecNumber evidence="2">1.11.1.24</ecNumber>
    </recommendedName>
</protein>
<dbReference type="OrthoDB" id="185659at2759"/>
<dbReference type="SUPFAM" id="SSF52833">
    <property type="entry name" value="Thioredoxin-like"/>
    <property type="match status" value="1"/>
</dbReference>
<dbReference type="PANTHER" id="PTHR10681">
    <property type="entry name" value="THIOREDOXIN PEROXIDASE"/>
    <property type="match status" value="1"/>
</dbReference>
<feature type="non-terminal residue" evidence="6">
    <location>
        <position position="1"/>
    </location>
</feature>
<dbReference type="InterPro" id="IPR036249">
    <property type="entry name" value="Thioredoxin-like_sf"/>
</dbReference>
<evidence type="ECO:0000256" key="1">
    <source>
        <dbReference type="ARBA" id="ARBA00009796"/>
    </source>
</evidence>
<comment type="similarity">
    <text evidence="1">Belongs to the peroxiredoxin family. AhpC/Prx1 subfamily.</text>
</comment>
<evidence type="ECO:0000313" key="6">
    <source>
        <dbReference type="EMBL" id="CAD7286091.1"/>
    </source>
</evidence>
<evidence type="ECO:0000259" key="5">
    <source>
        <dbReference type="Pfam" id="PF00578"/>
    </source>
</evidence>
<keyword evidence="7" id="KW-1185">Reference proteome</keyword>
<comment type="catalytic activity">
    <reaction evidence="4">
        <text>a hydroperoxide + [thioredoxin]-dithiol = an alcohol + [thioredoxin]-disulfide + H2O</text>
        <dbReference type="Rhea" id="RHEA:62620"/>
        <dbReference type="Rhea" id="RHEA-COMP:10698"/>
        <dbReference type="Rhea" id="RHEA-COMP:10700"/>
        <dbReference type="ChEBI" id="CHEBI:15377"/>
        <dbReference type="ChEBI" id="CHEBI:29950"/>
        <dbReference type="ChEBI" id="CHEBI:30879"/>
        <dbReference type="ChEBI" id="CHEBI:35924"/>
        <dbReference type="ChEBI" id="CHEBI:50058"/>
        <dbReference type="EC" id="1.11.1.24"/>
    </reaction>
</comment>
<evidence type="ECO:0000256" key="2">
    <source>
        <dbReference type="ARBA" id="ARBA00013017"/>
    </source>
</evidence>
<dbReference type="Proteomes" id="UP000678499">
    <property type="component" value="Unassembled WGS sequence"/>
</dbReference>
<dbReference type="GO" id="GO:0042744">
    <property type="term" value="P:hydrogen peroxide catabolic process"/>
    <property type="evidence" value="ECO:0007669"/>
    <property type="project" value="TreeGrafter"/>
</dbReference>
<sequence>RPAPDFSAQAVIDGGKIVDGFTLSQFKELHAFQAKLADFKSKNVELVAVSTDTEMSHWGWLQVPKDKGGIQGITYPIVADTNKTISYNYDVLLGQWEYAEN</sequence>
<dbReference type="InterPro" id="IPR000866">
    <property type="entry name" value="AhpC/TSA"/>
</dbReference>
<gene>
    <name evidence="6" type="ORF">NMOB1V02_LOCUS13693</name>
</gene>
<feature type="domain" description="Alkyl hydroperoxide reductase subunit C/ Thiol specific antioxidant" evidence="5">
    <location>
        <begin position="27"/>
        <end position="93"/>
    </location>
</feature>
<name>A0A7R9C4T4_9CRUS</name>
<evidence type="ECO:0000256" key="3">
    <source>
        <dbReference type="ARBA" id="ARBA00023002"/>
    </source>
</evidence>
<dbReference type="EC" id="1.11.1.24" evidence="2"/>
<dbReference type="EMBL" id="CAJPEX010044689">
    <property type="protein sequence ID" value="CAG0926243.1"/>
    <property type="molecule type" value="Genomic_DNA"/>
</dbReference>
<dbReference type="PANTHER" id="PTHR10681:SF128">
    <property type="entry name" value="THIOREDOXIN-DEPENDENT PEROXIDE REDUCTASE, MITOCHONDRIAL"/>
    <property type="match status" value="1"/>
</dbReference>
<evidence type="ECO:0000256" key="4">
    <source>
        <dbReference type="ARBA" id="ARBA00049091"/>
    </source>
</evidence>
<keyword evidence="3" id="KW-0560">Oxidoreductase</keyword>
<accession>A0A7R9C4T4</accession>
<dbReference type="GO" id="GO:0006979">
    <property type="term" value="P:response to oxidative stress"/>
    <property type="evidence" value="ECO:0007669"/>
    <property type="project" value="TreeGrafter"/>
</dbReference>
<dbReference type="GO" id="GO:0008379">
    <property type="term" value="F:thioredoxin peroxidase activity"/>
    <property type="evidence" value="ECO:0007669"/>
    <property type="project" value="TreeGrafter"/>
</dbReference>
<organism evidence="6">
    <name type="scientific">Notodromas monacha</name>
    <dbReference type="NCBI Taxonomy" id="399045"/>
    <lineage>
        <taxon>Eukaryota</taxon>
        <taxon>Metazoa</taxon>
        <taxon>Ecdysozoa</taxon>
        <taxon>Arthropoda</taxon>
        <taxon>Crustacea</taxon>
        <taxon>Oligostraca</taxon>
        <taxon>Ostracoda</taxon>
        <taxon>Podocopa</taxon>
        <taxon>Podocopida</taxon>
        <taxon>Cypridocopina</taxon>
        <taxon>Cypridoidea</taxon>
        <taxon>Cyprididae</taxon>
        <taxon>Notodromas</taxon>
    </lineage>
</organism>
<dbReference type="AlphaFoldDB" id="A0A7R9C4T4"/>
<evidence type="ECO:0000313" key="7">
    <source>
        <dbReference type="Proteomes" id="UP000678499"/>
    </source>
</evidence>
<dbReference type="GO" id="GO:0045454">
    <property type="term" value="P:cell redox homeostasis"/>
    <property type="evidence" value="ECO:0007669"/>
    <property type="project" value="TreeGrafter"/>
</dbReference>
<dbReference type="GO" id="GO:0005829">
    <property type="term" value="C:cytosol"/>
    <property type="evidence" value="ECO:0007669"/>
    <property type="project" value="TreeGrafter"/>
</dbReference>